<name>A0A1T4N5T1_9BACT</name>
<evidence type="ECO:0000259" key="1">
    <source>
        <dbReference type="Pfam" id="PF01609"/>
    </source>
</evidence>
<proteinExistence type="predicted"/>
<sequence>MKNSQPMFPDFHLQTLRRKPRSEAQKLAEKLALLQQKSSKKIGELFETFIPKVFLKPEKEGAMSCRRLFSKENTFWAFFSQVLDADGGCKEVIRKLQAYASLRGISFPSSSTASYCTARKKLSIETLTGIFEHTAKDQGRLSGTGRLNNCRVIVVDGTGVSMPDTSENQEIWPQSSGQKPRCGFPTARICACFSLSSGALLSYAIGNKKSHELRLFRQQ</sequence>
<dbReference type="AlphaFoldDB" id="A0A1T4N5T1"/>
<evidence type="ECO:0000313" key="2">
    <source>
        <dbReference type="EMBL" id="SJZ74417.1"/>
    </source>
</evidence>
<dbReference type="EMBL" id="FUWR01000006">
    <property type="protein sequence ID" value="SJZ74417.1"/>
    <property type="molecule type" value="Genomic_DNA"/>
</dbReference>
<dbReference type="Proteomes" id="UP000190102">
    <property type="component" value="Unassembled WGS sequence"/>
</dbReference>
<dbReference type="InterPro" id="IPR002559">
    <property type="entry name" value="Transposase_11"/>
</dbReference>
<keyword evidence="3" id="KW-1185">Reference proteome</keyword>
<dbReference type="Pfam" id="PF01609">
    <property type="entry name" value="DDE_Tnp_1"/>
    <property type="match status" value="1"/>
</dbReference>
<gene>
    <name evidence="2" type="ORF">SAMN02745119_01528</name>
</gene>
<reference evidence="3" key="1">
    <citation type="submission" date="2017-02" db="EMBL/GenBank/DDBJ databases">
        <authorList>
            <person name="Varghese N."/>
            <person name="Submissions S."/>
        </authorList>
    </citation>
    <scope>NUCLEOTIDE SEQUENCE [LARGE SCALE GENOMIC DNA]</scope>
    <source>
        <strain evidence="3">ATCC BAA-34</strain>
    </source>
</reference>
<feature type="domain" description="Transposase IS4-like" evidence="1">
    <location>
        <begin position="151"/>
        <end position="218"/>
    </location>
</feature>
<dbReference type="STRING" id="115783.SAMN02745119_01528"/>
<dbReference type="GO" id="GO:0006313">
    <property type="term" value="P:DNA transposition"/>
    <property type="evidence" value="ECO:0007669"/>
    <property type="project" value="InterPro"/>
</dbReference>
<protein>
    <recommendedName>
        <fullName evidence="1">Transposase IS4-like domain-containing protein</fullName>
    </recommendedName>
</protein>
<accession>A0A1T4N5T1</accession>
<dbReference type="GO" id="GO:0004803">
    <property type="term" value="F:transposase activity"/>
    <property type="evidence" value="ECO:0007669"/>
    <property type="project" value="InterPro"/>
</dbReference>
<organism evidence="2 3">
    <name type="scientific">Trichlorobacter thiogenes</name>
    <dbReference type="NCBI Taxonomy" id="115783"/>
    <lineage>
        <taxon>Bacteria</taxon>
        <taxon>Pseudomonadati</taxon>
        <taxon>Thermodesulfobacteriota</taxon>
        <taxon>Desulfuromonadia</taxon>
        <taxon>Geobacterales</taxon>
        <taxon>Geobacteraceae</taxon>
        <taxon>Trichlorobacter</taxon>
    </lineage>
</organism>
<evidence type="ECO:0000313" key="3">
    <source>
        <dbReference type="Proteomes" id="UP000190102"/>
    </source>
</evidence>
<dbReference type="GO" id="GO:0003677">
    <property type="term" value="F:DNA binding"/>
    <property type="evidence" value="ECO:0007669"/>
    <property type="project" value="InterPro"/>
</dbReference>
<dbReference type="RefSeq" id="WP_208610557.1">
    <property type="nucleotide sequence ID" value="NZ_FUWR01000006.1"/>
</dbReference>